<evidence type="ECO:0000256" key="1">
    <source>
        <dbReference type="SAM" id="SignalP"/>
    </source>
</evidence>
<dbReference type="OrthoDB" id="6153528at2759"/>
<keyword evidence="1" id="KW-0732">Signal</keyword>
<gene>
    <name evidence="3" type="primary">LOC111114526</name>
</gene>
<feature type="signal peptide" evidence="1">
    <location>
        <begin position="1"/>
        <end position="18"/>
    </location>
</feature>
<keyword evidence="2" id="KW-1185">Reference proteome</keyword>
<name>A0A8B8C0E9_CRAVI</name>
<dbReference type="GeneID" id="111114526"/>
<dbReference type="RefSeq" id="XP_022308574.1">
    <property type="nucleotide sequence ID" value="XM_022452866.1"/>
</dbReference>
<accession>A0A8B8C0E9</accession>
<feature type="chain" id="PRO_5034988705" evidence="1">
    <location>
        <begin position="19"/>
        <end position="285"/>
    </location>
</feature>
<dbReference type="Proteomes" id="UP000694844">
    <property type="component" value="Chromosome 9"/>
</dbReference>
<proteinExistence type="predicted"/>
<reference evidence="3" key="1">
    <citation type="submission" date="2025-08" db="UniProtKB">
        <authorList>
            <consortium name="RefSeq"/>
        </authorList>
    </citation>
    <scope>IDENTIFICATION</scope>
    <source>
        <tissue evidence="3">Whole sample</tissue>
    </source>
</reference>
<dbReference type="AlphaFoldDB" id="A0A8B8C0E9"/>
<organism evidence="2 3">
    <name type="scientific">Crassostrea virginica</name>
    <name type="common">Eastern oyster</name>
    <dbReference type="NCBI Taxonomy" id="6565"/>
    <lineage>
        <taxon>Eukaryota</taxon>
        <taxon>Metazoa</taxon>
        <taxon>Spiralia</taxon>
        <taxon>Lophotrochozoa</taxon>
        <taxon>Mollusca</taxon>
        <taxon>Bivalvia</taxon>
        <taxon>Autobranchia</taxon>
        <taxon>Pteriomorphia</taxon>
        <taxon>Ostreida</taxon>
        <taxon>Ostreoidea</taxon>
        <taxon>Ostreidae</taxon>
        <taxon>Crassostrea</taxon>
    </lineage>
</organism>
<sequence length="285" mass="30389">MQPIIVVIVLLKALLVSTQTVCQDGCCESDPRCSDFDFILTACLDTNTASTVCPVTCKMCPTATITTQPTTPTSGSCKDTDPQCFDFNFIITACQDPTQATRCPQMCGLCSVTTTAAMTTTTVPTTTAEVCVDTDNRCYDFDFLLTACLDSEQAKICPKMCGRCDVATSPVQPPPTTLLPTTTTATTTTTEKSCQDTDPQCFDFNFIISSCTDSEKSKQCPQICGLCTPPSTSMPTTTTTTAATTTAACVDTDSRCFEFDFIISACADPVQAKVCPKMCQLCDAS</sequence>
<protein>
    <submittedName>
        <fullName evidence="3">Mucin-5AC-like isoform X2</fullName>
    </submittedName>
</protein>
<evidence type="ECO:0000313" key="2">
    <source>
        <dbReference type="Proteomes" id="UP000694844"/>
    </source>
</evidence>
<evidence type="ECO:0000313" key="3">
    <source>
        <dbReference type="RefSeq" id="XP_022308574.1"/>
    </source>
</evidence>